<dbReference type="SUPFAM" id="SSF51045">
    <property type="entry name" value="WW domain"/>
    <property type="match status" value="1"/>
</dbReference>
<feature type="domain" description="WW" evidence="2">
    <location>
        <begin position="3"/>
        <end position="37"/>
    </location>
</feature>
<evidence type="ECO:0000256" key="1">
    <source>
        <dbReference type="SAM" id="MobiDB-lite"/>
    </source>
</evidence>
<accession>A0ABN7RTL8</accession>
<dbReference type="Pfam" id="PF00397">
    <property type="entry name" value="WW"/>
    <property type="match status" value="1"/>
</dbReference>
<dbReference type="PANTHER" id="PTHR16161">
    <property type="entry name" value="TRANSCRIPTIONAL PROTEIN SWT1"/>
    <property type="match status" value="1"/>
</dbReference>
<dbReference type="PROSITE" id="PS50020">
    <property type="entry name" value="WW_DOMAIN_2"/>
    <property type="match status" value="1"/>
</dbReference>
<dbReference type="Proteomes" id="UP001158576">
    <property type="component" value="Chromosome PAR"/>
</dbReference>
<evidence type="ECO:0000313" key="3">
    <source>
        <dbReference type="EMBL" id="CAG5082842.1"/>
    </source>
</evidence>
<dbReference type="SMART" id="SM00670">
    <property type="entry name" value="PINc"/>
    <property type="match status" value="1"/>
</dbReference>
<protein>
    <submittedName>
        <fullName evidence="3">Oidioi.mRNA.OKI2018_I69.PAR.g10218.t1.cds</fullName>
    </submittedName>
</protein>
<dbReference type="InterPro" id="IPR001202">
    <property type="entry name" value="WW_dom"/>
</dbReference>
<dbReference type="InterPro" id="IPR052626">
    <property type="entry name" value="SWT1_Regulator"/>
</dbReference>
<keyword evidence="4" id="KW-1185">Reference proteome</keyword>
<name>A0ABN7RTL8_OIKDI</name>
<proteinExistence type="predicted"/>
<dbReference type="InterPro" id="IPR036020">
    <property type="entry name" value="WW_dom_sf"/>
</dbReference>
<dbReference type="InterPro" id="IPR029060">
    <property type="entry name" value="PIN-like_dom_sf"/>
</dbReference>
<organism evidence="3 4">
    <name type="scientific">Oikopleura dioica</name>
    <name type="common">Tunicate</name>
    <dbReference type="NCBI Taxonomy" id="34765"/>
    <lineage>
        <taxon>Eukaryota</taxon>
        <taxon>Metazoa</taxon>
        <taxon>Chordata</taxon>
        <taxon>Tunicata</taxon>
        <taxon>Appendicularia</taxon>
        <taxon>Copelata</taxon>
        <taxon>Oikopleuridae</taxon>
        <taxon>Oikopleura</taxon>
    </lineage>
</organism>
<gene>
    <name evidence="3" type="ORF">OKIOD_LOCUS1776</name>
</gene>
<dbReference type="SUPFAM" id="SSF88723">
    <property type="entry name" value="PIN domain-like"/>
    <property type="match status" value="1"/>
</dbReference>
<feature type="compositionally biased region" description="Low complexity" evidence="1">
    <location>
        <begin position="221"/>
        <end position="232"/>
    </location>
</feature>
<reference evidence="3 4" key="1">
    <citation type="submission" date="2021-04" db="EMBL/GenBank/DDBJ databases">
        <authorList>
            <person name="Bliznina A."/>
        </authorList>
    </citation>
    <scope>NUCLEOTIDE SEQUENCE [LARGE SCALE GENOMIC DNA]</scope>
</reference>
<sequence>MAANLPPGWKLAHSKKTGRPFYYNPKFKISVWEHPQYFERYEIDRKIKNTIVLRNENYNFCLDTNVLIHHLAFVDWVLDLCNELKRSYVNVPYKVWEELDNVHKYSNKEETRELARKAMKGVEKWMSLKDSKLFMESKSDFDKRKSDEKDLSNDEKIMNFCKVKLVSTRRKPFFITNDRNLRVRVIADGIKCCKPEFEDMLEAIAIKTDREPSTAEGVSRELPSSTSTISESLSDDAMEVTEYQPPDPRTALPREILEQYWDEGKRILIWILVEELKNFFSSAYPGRSDQQLIEIMKENLGHKKFNLLWGEHIRMIGILRLWHEYDEVIKLDKDNWTVNKYHENANRLLDFVQKTASVEDELDLDDQSWIDNLCGIAEVFKHHQAVDNFLKKIDAQFS</sequence>
<dbReference type="Pfam" id="PF13638">
    <property type="entry name" value="PIN_4"/>
    <property type="match status" value="1"/>
</dbReference>
<feature type="region of interest" description="Disordered" evidence="1">
    <location>
        <begin position="212"/>
        <end position="245"/>
    </location>
</feature>
<evidence type="ECO:0000259" key="2">
    <source>
        <dbReference type="PROSITE" id="PS50020"/>
    </source>
</evidence>
<dbReference type="EMBL" id="OU015568">
    <property type="protein sequence ID" value="CAG5082842.1"/>
    <property type="molecule type" value="Genomic_DNA"/>
</dbReference>
<dbReference type="SMART" id="SM00456">
    <property type="entry name" value="WW"/>
    <property type="match status" value="1"/>
</dbReference>
<dbReference type="Gene3D" id="2.20.70.10">
    <property type="match status" value="1"/>
</dbReference>
<dbReference type="CDD" id="cd00201">
    <property type="entry name" value="WW"/>
    <property type="match status" value="1"/>
</dbReference>
<dbReference type="InterPro" id="IPR002716">
    <property type="entry name" value="PIN_dom"/>
</dbReference>
<dbReference type="PANTHER" id="PTHR16161:SF0">
    <property type="entry name" value="TRANSCRIPTIONAL PROTEIN SWT1"/>
    <property type="match status" value="1"/>
</dbReference>
<evidence type="ECO:0000313" key="4">
    <source>
        <dbReference type="Proteomes" id="UP001158576"/>
    </source>
</evidence>
<dbReference type="Gene3D" id="3.40.50.1010">
    <property type="entry name" value="5'-nuclease"/>
    <property type="match status" value="1"/>
</dbReference>